<dbReference type="Proteomes" id="UP000005877">
    <property type="component" value="Chromosome"/>
</dbReference>
<dbReference type="HOGENOM" id="CLU_097790_1_0_2"/>
<evidence type="ECO:0000313" key="2">
    <source>
        <dbReference type="Proteomes" id="UP000005877"/>
    </source>
</evidence>
<evidence type="ECO:0000313" key="1">
    <source>
        <dbReference type="EMBL" id="AET64662.1"/>
    </source>
</evidence>
<dbReference type="AlphaFoldDB" id="G7WNQ2"/>
<accession>G7WNQ2</accession>
<protein>
    <recommendedName>
        <fullName evidence="3">Metal-binding protein</fullName>
    </recommendedName>
</protein>
<name>G7WNQ2_METH6</name>
<evidence type="ECO:0008006" key="3">
    <source>
        <dbReference type="Google" id="ProtNLM"/>
    </source>
</evidence>
<reference evidence="1 2" key="1">
    <citation type="journal article" date="2012" name="PLoS ONE">
        <title>The genome characteristics and predicted function of methyl-group oxidation pathway in the obligate aceticlastic methanogens, Methanosaeta spp.</title>
        <authorList>
            <person name="Zhu J."/>
            <person name="Zheng H."/>
            <person name="Ai G."/>
            <person name="Zhang G."/>
            <person name="Liu D."/>
            <person name="Liu X."/>
            <person name="Dong X."/>
        </authorList>
    </citation>
    <scope>NUCLEOTIDE SEQUENCE [LARGE SCALE GENOMIC DNA]</scope>
    <source>
        <strain evidence="1 2">6Ac</strain>
    </source>
</reference>
<dbReference type="RefSeq" id="WP_014586847.1">
    <property type="nucleotide sequence ID" value="NC_017527.1"/>
</dbReference>
<dbReference type="InterPro" id="IPR019271">
    <property type="entry name" value="DUF2284_metal-binding"/>
</dbReference>
<dbReference type="STRING" id="1110509.Mhar_1298"/>
<organism evidence="1 2">
    <name type="scientific">Methanothrix harundinacea (strain 6Ac)</name>
    <name type="common">Methanosaeta harundinacea</name>
    <dbReference type="NCBI Taxonomy" id="1110509"/>
    <lineage>
        <taxon>Archaea</taxon>
        <taxon>Methanobacteriati</taxon>
        <taxon>Methanobacteriota</taxon>
        <taxon>Stenosarchaea group</taxon>
        <taxon>Methanomicrobia</taxon>
        <taxon>Methanotrichales</taxon>
        <taxon>Methanotrichaceae</taxon>
        <taxon>Methanothrix</taxon>
    </lineage>
</organism>
<dbReference type="PATRIC" id="fig|1110509.7.peg.1441"/>
<dbReference type="GeneID" id="12510467"/>
<dbReference type="KEGG" id="mhi:Mhar_1298"/>
<gene>
    <name evidence="1" type="ordered locus">Mhar_1298</name>
</gene>
<dbReference type="OrthoDB" id="73362at2157"/>
<proteinExistence type="predicted"/>
<keyword evidence="2" id="KW-1185">Reference proteome</keyword>
<sequence>MAVKKISIAALFSRLQEVHPDLREISAGDVVVANWVRLKCRYGCQAYGRHLGCPPYSPTPEETQRVLEEYRVGVIARFEAVADPAFPPQRLHHHLWGSINAVHETIFQLERSAFLAGYYKAFGFNALPCTFCETCIPEEREGAIDLTEVRSCRHKNKVRPSMEASGIDVFATLERAGCDLAVLDSYSKGVALFGLVLLD</sequence>
<dbReference type="EMBL" id="CP003117">
    <property type="protein sequence ID" value="AET64662.1"/>
    <property type="molecule type" value="Genomic_DNA"/>
</dbReference>
<dbReference type="Pfam" id="PF10050">
    <property type="entry name" value="DUF2284"/>
    <property type="match status" value="1"/>
</dbReference>